<evidence type="ECO:0000313" key="2">
    <source>
        <dbReference type="EMBL" id="MFC4788348.1"/>
    </source>
</evidence>
<evidence type="ECO:0000256" key="1">
    <source>
        <dbReference type="SAM" id="Phobius"/>
    </source>
</evidence>
<reference evidence="3" key="1">
    <citation type="journal article" date="2019" name="Int. J. Syst. Evol. Microbiol.">
        <title>The Global Catalogue of Microorganisms (GCM) 10K type strain sequencing project: providing services to taxonomists for standard genome sequencing and annotation.</title>
        <authorList>
            <consortium name="The Broad Institute Genomics Platform"/>
            <consortium name="The Broad Institute Genome Sequencing Center for Infectious Disease"/>
            <person name="Wu L."/>
            <person name="Ma J."/>
        </authorList>
    </citation>
    <scope>NUCLEOTIDE SEQUENCE [LARGE SCALE GENOMIC DNA]</scope>
    <source>
        <strain evidence="3">CCUG 49452</strain>
    </source>
</reference>
<dbReference type="Proteomes" id="UP001596001">
    <property type="component" value="Unassembled WGS sequence"/>
</dbReference>
<protein>
    <recommendedName>
        <fullName evidence="4">DUF1640 domain-containing protein</fullName>
    </recommendedName>
</protein>
<keyword evidence="1" id="KW-0472">Membrane</keyword>
<accession>A0ABV9QBR5</accession>
<comment type="caution">
    <text evidence="2">The sequence shown here is derived from an EMBL/GenBank/DDBJ whole genome shotgun (WGS) entry which is preliminary data.</text>
</comment>
<keyword evidence="3" id="KW-1185">Reference proteome</keyword>
<gene>
    <name evidence="2" type="ORF">ACFO6X_05040</name>
</gene>
<evidence type="ECO:0008006" key="4">
    <source>
        <dbReference type="Google" id="ProtNLM"/>
    </source>
</evidence>
<keyword evidence="1" id="KW-0812">Transmembrane</keyword>
<evidence type="ECO:0000313" key="3">
    <source>
        <dbReference type="Proteomes" id="UP001596001"/>
    </source>
</evidence>
<proteinExistence type="predicted"/>
<dbReference type="EMBL" id="JBHSHJ010000003">
    <property type="protein sequence ID" value="MFC4788348.1"/>
    <property type="molecule type" value="Genomic_DNA"/>
</dbReference>
<dbReference type="RefSeq" id="WP_382430688.1">
    <property type="nucleotide sequence ID" value="NZ_JBHSHJ010000003.1"/>
</dbReference>
<feature type="transmembrane region" description="Helical" evidence="1">
    <location>
        <begin position="91"/>
        <end position="111"/>
    </location>
</feature>
<keyword evidence="1" id="KW-1133">Transmembrane helix</keyword>
<organism evidence="2 3">
    <name type="scientific">Giesbergeria sinuosa</name>
    <dbReference type="NCBI Taxonomy" id="80883"/>
    <lineage>
        <taxon>Bacteria</taxon>
        <taxon>Pseudomonadati</taxon>
        <taxon>Pseudomonadota</taxon>
        <taxon>Betaproteobacteria</taxon>
        <taxon>Burkholderiales</taxon>
        <taxon>Comamonadaceae</taxon>
        <taxon>Giesbergeria</taxon>
    </lineage>
</organism>
<name>A0ABV9QBR5_9BURK</name>
<sequence>MPPDTTHEVGLLHKVAARIETLHGDVSDIKGVVKELTAAVTKLALIEERQAQASQALERAFKEIDKCCTKTDTVESRVDALEREQPMQHQVSQWVIAAVYGAAGLAVMFAAKQIGLL</sequence>